<dbReference type="Proteomes" id="UP000036338">
    <property type="component" value="Unassembled WGS sequence"/>
</dbReference>
<name>A0A0J6A3Z7_BURCE</name>
<proteinExistence type="predicted"/>
<reference evidence="2 3" key="1">
    <citation type="submission" date="2015-05" db="EMBL/GenBank/DDBJ databases">
        <title>Draft genome of Burkholderia cepacia LK29.</title>
        <authorList>
            <person name="Chan X.Y."/>
        </authorList>
    </citation>
    <scope>NUCLEOTIDE SEQUENCE [LARGE SCALE GENOMIC DNA]</scope>
    <source>
        <strain evidence="2 3">LK29</strain>
    </source>
</reference>
<organism evidence="2 3">
    <name type="scientific">Burkholderia cepacia</name>
    <name type="common">Pseudomonas cepacia</name>
    <dbReference type="NCBI Taxonomy" id="292"/>
    <lineage>
        <taxon>Bacteria</taxon>
        <taxon>Pseudomonadati</taxon>
        <taxon>Pseudomonadota</taxon>
        <taxon>Betaproteobacteria</taxon>
        <taxon>Burkholderiales</taxon>
        <taxon>Burkholderiaceae</taxon>
        <taxon>Burkholderia</taxon>
        <taxon>Burkholderia cepacia complex</taxon>
    </lineage>
</organism>
<accession>A0A0J6A3Z7</accession>
<dbReference type="EMBL" id="LDWR01000014">
    <property type="protein sequence ID" value="KML60485.1"/>
    <property type="molecule type" value="Genomic_DNA"/>
</dbReference>
<evidence type="ECO:0000259" key="1">
    <source>
        <dbReference type="Pfam" id="PF24316"/>
    </source>
</evidence>
<feature type="domain" description="Tli3-like" evidence="1">
    <location>
        <begin position="53"/>
        <end position="145"/>
    </location>
</feature>
<dbReference type="RefSeq" id="WP_048244965.1">
    <property type="nucleotide sequence ID" value="NZ_LDWR01000014.1"/>
</dbReference>
<dbReference type="InterPro" id="IPR057562">
    <property type="entry name" value="Tli3-like_dom"/>
</dbReference>
<evidence type="ECO:0000313" key="2">
    <source>
        <dbReference type="EMBL" id="KML60485.1"/>
    </source>
</evidence>
<dbReference type="AlphaFoldDB" id="A0A0J6A3Z7"/>
<dbReference type="Pfam" id="PF24316">
    <property type="entry name" value="Tli3"/>
    <property type="match status" value="1"/>
</dbReference>
<protein>
    <recommendedName>
        <fullName evidence="1">Tli3-like domain-containing protein</fullName>
    </recommendedName>
</protein>
<comment type="caution">
    <text evidence="2">The sequence shown here is derived from an EMBL/GenBank/DDBJ whole genome shotgun (WGS) entry which is preliminary data.</text>
</comment>
<sequence length="147" mass="16375">MSYEATDKITTCASTKPHQFYYLDVPQAKSAALADVLDFHGVRAIGEPTKYVTREGIRQQLGRGDVENYQGNLINADPTGKNLVFPASAPPHFATNDRGWTAELMYSTDGGKTFVAMNYMEHSFDPFEDLNDYVIAATRDKLFVAKK</sequence>
<gene>
    <name evidence="2" type="ORF">VL15_08840</name>
</gene>
<dbReference type="PATRIC" id="fig|292.27.peg.1365"/>
<evidence type="ECO:0000313" key="3">
    <source>
        <dbReference type="Proteomes" id="UP000036338"/>
    </source>
</evidence>